<sequence length="209" mass="24244">MLLENMPVKPLPLGVIKRIAKKLSKNPDIVSRLPIADIRAERKYGRDIKPWGWRVRAAKIKYGKKKVSAVIKRVHDVSAKPLVKGIQRIVREHNAKMRPKLYELRMPHAYPIGKDFVAMARTPAPTIKDIMNPDSPAQKERGRRFFEAMKKAHNISTKQLDAAFKELCDNLKKINTIIETQPFWLWKDQFFVLGYKKGKFIFMPVMDIV</sequence>
<name>A0A8T4KX84_9ARCH</name>
<dbReference type="AlphaFoldDB" id="A0A8T4KX84"/>
<accession>A0A8T4KX84</accession>
<reference evidence="1" key="1">
    <citation type="submission" date="2021-03" db="EMBL/GenBank/DDBJ databases">
        <authorList>
            <person name="Jaffe A."/>
        </authorList>
    </citation>
    <scope>NUCLEOTIDE SEQUENCE</scope>
    <source>
        <strain evidence="1">RIFCSPHIGHO2_01_FULL_AR10_44_11</strain>
    </source>
</reference>
<comment type="caution">
    <text evidence="1">The sequence shown here is derived from an EMBL/GenBank/DDBJ whole genome shotgun (WGS) entry which is preliminary data.</text>
</comment>
<evidence type="ECO:0000313" key="2">
    <source>
        <dbReference type="Proteomes" id="UP000677687"/>
    </source>
</evidence>
<dbReference type="Proteomes" id="UP000677687">
    <property type="component" value="Unassembled WGS sequence"/>
</dbReference>
<dbReference type="EMBL" id="JAGVWD010000066">
    <property type="protein sequence ID" value="MBS3057759.1"/>
    <property type="molecule type" value="Genomic_DNA"/>
</dbReference>
<evidence type="ECO:0000313" key="1">
    <source>
        <dbReference type="EMBL" id="MBS3057759.1"/>
    </source>
</evidence>
<protein>
    <submittedName>
        <fullName evidence="1">Uncharacterized protein</fullName>
    </submittedName>
</protein>
<proteinExistence type="predicted"/>
<reference evidence="1" key="2">
    <citation type="submission" date="2021-05" db="EMBL/GenBank/DDBJ databases">
        <title>Protein family content uncovers lineage relationships and bacterial pathway maintenance mechanisms in DPANN archaea.</title>
        <authorList>
            <person name="Castelle C.J."/>
            <person name="Meheust R."/>
            <person name="Jaffe A.L."/>
            <person name="Seitz K."/>
            <person name="Gong X."/>
            <person name="Baker B.J."/>
            <person name="Banfield J.F."/>
        </authorList>
    </citation>
    <scope>NUCLEOTIDE SEQUENCE</scope>
    <source>
        <strain evidence="1">RIFCSPHIGHO2_01_FULL_AR10_44_11</strain>
    </source>
</reference>
<gene>
    <name evidence="1" type="ORF">J4415_03990</name>
</gene>
<organism evidence="1 2">
    <name type="scientific">Candidatus Iainarchaeum sp</name>
    <dbReference type="NCBI Taxonomy" id="3101447"/>
    <lineage>
        <taxon>Archaea</taxon>
        <taxon>Candidatus Iainarchaeota</taxon>
        <taxon>Candidatus Iainarchaeia</taxon>
        <taxon>Candidatus Iainarchaeales</taxon>
        <taxon>Candidatus Iainarchaeaceae</taxon>
        <taxon>Candidatus Iainarchaeum</taxon>
    </lineage>
</organism>